<sequence length="28" mass="3158">RTLEEVGSVLEDFRQGKIVGRVVVKSQK</sequence>
<reference evidence="1" key="1">
    <citation type="submission" date="2018-05" db="EMBL/GenBank/DDBJ databases">
        <authorList>
            <person name="Lanie J.A."/>
            <person name="Ng W.-L."/>
            <person name="Kazmierczak K.M."/>
            <person name="Andrzejewski T.M."/>
            <person name="Davidsen T.M."/>
            <person name="Wayne K.J."/>
            <person name="Tettelin H."/>
            <person name="Glass J.I."/>
            <person name="Rusch D."/>
            <person name="Podicherti R."/>
            <person name="Tsui H.-C.T."/>
            <person name="Winkler M.E."/>
        </authorList>
    </citation>
    <scope>NUCLEOTIDE SEQUENCE</scope>
</reference>
<dbReference type="AlphaFoldDB" id="A0A382LJX8"/>
<name>A0A382LJX8_9ZZZZ</name>
<protein>
    <submittedName>
        <fullName evidence="1">Uncharacterized protein</fullName>
    </submittedName>
</protein>
<evidence type="ECO:0000313" key="1">
    <source>
        <dbReference type="EMBL" id="SVC37098.1"/>
    </source>
</evidence>
<proteinExistence type="predicted"/>
<gene>
    <name evidence="1" type="ORF">METZ01_LOCUS289952</name>
</gene>
<feature type="non-terminal residue" evidence="1">
    <location>
        <position position="1"/>
    </location>
</feature>
<accession>A0A382LJX8</accession>
<dbReference type="EMBL" id="UINC01087601">
    <property type="protein sequence ID" value="SVC37098.1"/>
    <property type="molecule type" value="Genomic_DNA"/>
</dbReference>
<organism evidence="1">
    <name type="scientific">marine metagenome</name>
    <dbReference type="NCBI Taxonomy" id="408172"/>
    <lineage>
        <taxon>unclassified sequences</taxon>
        <taxon>metagenomes</taxon>
        <taxon>ecological metagenomes</taxon>
    </lineage>
</organism>